<dbReference type="Proteomes" id="UP000650424">
    <property type="component" value="Unassembled WGS sequence"/>
</dbReference>
<feature type="domain" description="Sodium symporter small subunit" evidence="2">
    <location>
        <begin position="14"/>
        <end position="84"/>
    </location>
</feature>
<organism evidence="3 4">
    <name type="scientific">Undibacterium hunanense</name>
    <dbReference type="NCBI Taxonomy" id="2762292"/>
    <lineage>
        <taxon>Bacteria</taxon>
        <taxon>Pseudomonadati</taxon>
        <taxon>Pseudomonadota</taxon>
        <taxon>Betaproteobacteria</taxon>
        <taxon>Burkholderiales</taxon>
        <taxon>Oxalobacteraceae</taxon>
        <taxon>Undibacterium</taxon>
    </lineage>
</organism>
<feature type="transmembrane region" description="Helical" evidence="1">
    <location>
        <begin position="21"/>
        <end position="42"/>
    </location>
</feature>
<accession>A0ABR6ZPW9</accession>
<keyword evidence="1" id="KW-0472">Membrane</keyword>
<protein>
    <submittedName>
        <fullName evidence="3">DUF4212 domain-containing protein</fullName>
    </submittedName>
</protein>
<proteinExistence type="predicted"/>
<feature type="transmembrane region" description="Helical" evidence="1">
    <location>
        <begin position="54"/>
        <end position="81"/>
    </location>
</feature>
<dbReference type="RefSeq" id="WP_186947141.1">
    <property type="nucleotide sequence ID" value="NZ_JACOGF010000004.1"/>
</dbReference>
<evidence type="ECO:0000259" key="2">
    <source>
        <dbReference type="Pfam" id="PF13937"/>
    </source>
</evidence>
<dbReference type="NCBIfam" id="TIGR03647">
    <property type="entry name" value="Na_symport_sm"/>
    <property type="match status" value="1"/>
</dbReference>
<dbReference type="EMBL" id="JACOGF010000004">
    <property type="protein sequence ID" value="MBC3917912.1"/>
    <property type="molecule type" value="Genomic_DNA"/>
</dbReference>
<sequence length="88" mass="9885">MSIPEKIPPASPGPYWRHTKRLTSCLLLTWASLSFGVLFFARELSTISFFGWPFSFYMAAQGLTLSFVMLLAIYSLGMAWIGRKQTGS</sequence>
<comment type="caution">
    <text evidence="3">The sequence shown here is derived from an EMBL/GenBank/DDBJ whole genome shotgun (WGS) entry which is preliminary data.</text>
</comment>
<name>A0ABR6ZPW9_9BURK</name>
<reference evidence="3 4" key="1">
    <citation type="submission" date="2020-08" db="EMBL/GenBank/DDBJ databases">
        <title>Novel species isolated from subtropical streams in China.</title>
        <authorList>
            <person name="Lu H."/>
        </authorList>
    </citation>
    <scope>NUCLEOTIDE SEQUENCE [LARGE SCALE GENOMIC DNA]</scope>
    <source>
        <strain evidence="3 4">CY18W</strain>
    </source>
</reference>
<evidence type="ECO:0000313" key="4">
    <source>
        <dbReference type="Proteomes" id="UP000650424"/>
    </source>
</evidence>
<keyword evidence="4" id="KW-1185">Reference proteome</keyword>
<keyword evidence="1" id="KW-1133">Transmembrane helix</keyword>
<keyword evidence="1" id="KW-0812">Transmembrane</keyword>
<evidence type="ECO:0000313" key="3">
    <source>
        <dbReference type="EMBL" id="MBC3917912.1"/>
    </source>
</evidence>
<gene>
    <name evidence="3" type="ORF">H8L32_10540</name>
</gene>
<dbReference type="InterPro" id="IPR019886">
    <property type="entry name" value="Na_symporter_ssu"/>
</dbReference>
<evidence type="ECO:0000256" key="1">
    <source>
        <dbReference type="SAM" id="Phobius"/>
    </source>
</evidence>
<dbReference type="Pfam" id="PF13937">
    <property type="entry name" value="DUF4212"/>
    <property type="match status" value="1"/>
</dbReference>